<dbReference type="eggNOG" id="COG0071">
    <property type="taxonomic scope" value="Bacteria"/>
</dbReference>
<keyword evidence="5" id="KW-1185">Reference proteome</keyword>
<dbReference type="Pfam" id="PF00011">
    <property type="entry name" value="HSP20"/>
    <property type="match status" value="1"/>
</dbReference>
<reference evidence="4 5" key="1">
    <citation type="journal article" date="2015" name="Infect. Genet. Evol.">
        <title>Genomic sequences of six botulinum neurotoxin-producing strains representing three clostridial species illustrate the mobility and diversity of botulinum neurotoxin genes.</title>
        <authorList>
            <person name="Smith T.J."/>
            <person name="Hill K.K."/>
            <person name="Xie G."/>
            <person name="Foley B.T."/>
            <person name="Williamson C.H."/>
            <person name="Foster J.T."/>
            <person name="Johnson S.L."/>
            <person name="Chertkov O."/>
            <person name="Teshima H."/>
            <person name="Gibbons H.S."/>
            <person name="Johnsky L.A."/>
            <person name="Karavis M.A."/>
            <person name="Smith L.A."/>
        </authorList>
    </citation>
    <scope>NUCLEOTIDE SEQUENCE [LARGE SCALE GENOMIC DNA]</scope>
    <source>
        <strain evidence="4">Sullivan</strain>
    </source>
</reference>
<evidence type="ECO:0000313" key="4">
    <source>
        <dbReference type="EMBL" id="AIY84789.1"/>
    </source>
</evidence>
<dbReference type="InterPro" id="IPR002068">
    <property type="entry name" value="A-crystallin/Hsp20_dom"/>
</dbReference>
<evidence type="ECO:0000256" key="1">
    <source>
        <dbReference type="PROSITE-ProRule" id="PRU00285"/>
    </source>
</evidence>
<dbReference type="SUPFAM" id="SSF49764">
    <property type="entry name" value="HSP20-like chaperones"/>
    <property type="match status" value="1"/>
</dbReference>
<dbReference type="EMBL" id="CP006905">
    <property type="protein sequence ID" value="AIY84789.1"/>
    <property type="molecule type" value="Genomic_DNA"/>
</dbReference>
<dbReference type="STRING" id="1561.NPD11_1786"/>
<accession>A0A0A7FYX9</accession>
<dbReference type="AlphaFoldDB" id="A0A0A7FYX9"/>
<comment type="similarity">
    <text evidence="1 2">Belongs to the small heat shock protein (HSP20) family.</text>
</comment>
<evidence type="ECO:0000259" key="3">
    <source>
        <dbReference type="PROSITE" id="PS01031"/>
    </source>
</evidence>
<gene>
    <name evidence="4" type="ORF">U729_1215</name>
</gene>
<proteinExistence type="inferred from homology"/>
<dbReference type="HOGENOM" id="CLU_1674839_0_0_9"/>
<evidence type="ECO:0000313" key="5">
    <source>
        <dbReference type="Proteomes" id="UP000030635"/>
    </source>
</evidence>
<dbReference type="Proteomes" id="UP000030635">
    <property type="component" value="Chromosome"/>
</dbReference>
<dbReference type="Gene3D" id="2.60.40.790">
    <property type="match status" value="1"/>
</dbReference>
<feature type="domain" description="SHSP" evidence="3">
    <location>
        <begin position="60"/>
        <end position="175"/>
    </location>
</feature>
<dbReference type="InterPro" id="IPR008978">
    <property type="entry name" value="HSP20-like_chaperone"/>
</dbReference>
<evidence type="ECO:0000256" key="2">
    <source>
        <dbReference type="RuleBase" id="RU003616"/>
    </source>
</evidence>
<sequence>MNRNPINRGNDFTNIFTQTFNAFMNNSNIIDSVVNNLFSSGFSYNFNQGFNQGINQGFNQGFNNMNSAMSANMIDKEDKYLIEGNFPGIDKDNIRIDYKDGYIYLNIKNNRVYSNGYNITMTVMQFGNEFSREFYVPEADATRLKVSYRNYKLKLELPKYRDVIEGTSNNDLLENDSVIIDVVDYKEE</sequence>
<organism evidence="4 5">
    <name type="scientific">Clostridium baratii str. Sullivan</name>
    <dbReference type="NCBI Taxonomy" id="1415775"/>
    <lineage>
        <taxon>Bacteria</taxon>
        <taxon>Bacillati</taxon>
        <taxon>Bacillota</taxon>
        <taxon>Clostridia</taxon>
        <taxon>Eubacteriales</taxon>
        <taxon>Clostridiaceae</taxon>
        <taxon>Clostridium</taxon>
    </lineage>
</organism>
<dbReference type="RefSeq" id="WP_039312515.1">
    <property type="nucleotide sequence ID" value="NZ_CP006905.1"/>
</dbReference>
<name>A0A0A7FYX9_9CLOT</name>
<dbReference type="OrthoDB" id="9811615at2"/>
<protein>
    <submittedName>
        <fullName evidence="4">Hsp20/alpha crystallin family protein</fullName>
    </submittedName>
</protein>
<dbReference type="PROSITE" id="PS01031">
    <property type="entry name" value="SHSP"/>
    <property type="match status" value="1"/>
</dbReference>
<dbReference type="KEGG" id="cbv:U729_1215"/>